<feature type="domain" description="G-protein coupled receptors family 1 profile" evidence="6">
    <location>
        <begin position="1"/>
        <end position="269"/>
    </location>
</feature>
<feature type="transmembrane region" description="Helical" evidence="5">
    <location>
        <begin position="249"/>
        <end position="272"/>
    </location>
</feature>
<name>A0AAF5I3U1_STRER</name>
<evidence type="ECO:0000256" key="4">
    <source>
        <dbReference type="ARBA" id="ARBA00023136"/>
    </source>
</evidence>
<accession>A0AAF5I3U1</accession>
<keyword evidence="4 5" id="KW-0472">Membrane</keyword>
<feature type="transmembrane region" description="Helical" evidence="5">
    <location>
        <begin position="218"/>
        <end position="237"/>
    </location>
</feature>
<dbReference type="WBParaSite" id="TCONS_00014878.p1">
    <property type="protein sequence ID" value="TCONS_00014878.p1"/>
    <property type="gene ID" value="XLOC_010089"/>
</dbReference>
<protein>
    <submittedName>
        <fullName evidence="8">HID1 domain-containing protein</fullName>
    </submittedName>
</protein>
<dbReference type="PANTHER" id="PTHR38608:SF4">
    <property type="entry name" value="PROTEIN CBG07207"/>
    <property type="match status" value="1"/>
</dbReference>
<sequence length="606" mass="70484">MICFKRVYRLSAYTIMANVALADSIIMLLIGSGCGIYILYLDRKNIGLYIPINSSLQATTEKYLLSYNLNKLNTILCFLLISAWISGILSYAFLGMNRCVAIRYYGTKAKFFNRVSIAIISSILTWLIGIITAYFGTFPEPLIGLRSELWSITFKDNINNKRSKFFFYIIVFLNIISLLTQWICSILVLLKIRLVKQKINKNKLNQSSANRFKKQARLTFQFFYPSLLCTISSILFLSKPFLYGIFSNWHLIILHLIWIINHLCNPFIYSYFNERMRFSYREIYHCSYIQYLIQKRKRFTTMGWTGRSNRYVGKSTRNSIKSCRSTRDGNFVRNSLQMQSRDFEQLCEFMMRVNPLYDSSEGWQECSDEENSIDEKEIKNCKKKKKKSELTKKDDFKELQNTGVENRSIVLHLGRDTVEQWLLKMIGIMNVPCESPAEYYAAPKKDANTVTSVEKNIDTFSTVIKNKTSLNKNKLNIPLDDSKISLFENKKENKKIQYLADGRKIEIGKNSKKPSSPKLWEQLIMRTIVHKIEEEIPSPVDQIKNIATEFDNFNGHLKKDNPLSHSTYSLVSDARVRSHCSKCRPFKFLCKRQLSKSSTSLTSDDQ</sequence>
<feature type="transmembrane region" description="Helical" evidence="5">
    <location>
        <begin position="72"/>
        <end position="94"/>
    </location>
</feature>
<feature type="transmembrane region" description="Helical" evidence="5">
    <location>
        <begin position="115"/>
        <end position="136"/>
    </location>
</feature>
<evidence type="ECO:0000256" key="1">
    <source>
        <dbReference type="ARBA" id="ARBA00004370"/>
    </source>
</evidence>
<dbReference type="PANTHER" id="PTHR38608">
    <property type="entry name" value="PROTEIN CBG07207"/>
    <property type="match status" value="1"/>
</dbReference>
<dbReference type="GO" id="GO:0016020">
    <property type="term" value="C:membrane"/>
    <property type="evidence" value="ECO:0007669"/>
    <property type="project" value="UniProtKB-SubCell"/>
</dbReference>
<evidence type="ECO:0000256" key="5">
    <source>
        <dbReference type="SAM" id="Phobius"/>
    </source>
</evidence>
<feature type="transmembrane region" description="Helical" evidence="5">
    <location>
        <begin position="165"/>
        <end position="190"/>
    </location>
</feature>
<dbReference type="PROSITE" id="PS51257">
    <property type="entry name" value="PROKAR_LIPOPROTEIN"/>
    <property type="match status" value="1"/>
</dbReference>
<keyword evidence="3 5" id="KW-1133">Transmembrane helix</keyword>
<keyword evidence="7" id="KW-1185">Reference proteome</keyword>
<dbReference type="Gene3D" id="1.20.1070.10">
    <property type="entry name" value="Rhodopsin 7-helix transmembrane proteins"/>
    <property type="match status" value="1"/>
</dbReference>
<feature type="transmembrane region" description="Helical" evidence="5">
    <location>
        <begin position="12"/>
        <end position="40"/>
    </location>
</feature>
<keyword evidence="2 5" id="KW-0812">Transmembrane</keyword>
<dbReference type="InterPro" id="IPR017452">
    <property type="entry name" value="GPCR_Rhodpsn_7TM"/>
</dbReference>
<dbReference type="Proteomes" id="UP000035681">
    <property type="component" value="Unplaced"/>
</dbReference>
<evidence type="ECO:0000256" key="3">
    <source>
        <dbReference type="ARBA" id="ARBA00022989"/>
    </source>
</evidence>
<evidence type="ECO:0000313" key="8">
    <source>
        <dbReference type="WBParaSite" id="TCONS_00014878.p1"/>
    </source>
</evidence>
<evidence type="ECO:0000259" key="6">
    <source>
        <dbReference type="PROSITE" id="PS50262"/>
    </source>
</evidence>
<reference evidence="8" key="1">
    <citation type="submission" date="2024-02" db="UniProtKB">
        <authorList>
            <consortium name="WormBaseParasite"/>
        </authorList>
    </citation>
    <scope>IDENTIFICATION</scope>
</reference>
<dbReference type="AlphaFoldDB" id="A0AAF5I3U1"/>
<proteinExistence type="predicted"/>
<evidence type="ECO:0000256" key="2">
    <source>
        <dbReference type="ARBA" id="ARBA00022692"/>
    </source>
</evidence>
<dbReference type="SUPFAM" id="SSF81321">
    <property type="entry name" value="Family A G protein-coupled receptor-like"/>
    <property type="match status" value="1"/>
</dbReference>
<dbReference type="PROSITE" id="PS50262">
    <property type="entry name" value="G_PROTEIN_RECEP_F1_2"/>
    <property type="match status" value="1"/>
</dbReference>
<comment type="subcellular location">
    <subcellularLocation>
        <location evidence="1">Membrane</location>
    </subcellularLocation>
</comment>
<dbReference type="CDD" id="cd00637">
    <property type="entry name" value="7tm_classA_rhodopsin-like"/>
    <property type="match status" value="1"/>
</dbReference>
<evidence type="ECO:0000313" key="7">
    <source>
        <dbReference type="Proteomes" id="UP000035681"/>
    </source>
</evidence>
<organism evidence="7 8">
    <name type="scientific">Strongyloides stercoralis</name>
    <name type="common">Threadworm</name>
    <dbReference type="NCBI Taxonomy" id="6248"/>
    <lineage>
        <taxon>Eukaryota</taxon>
        <taxon>Metazoa</taxon>
        <taxon>Ecdysozoa</taxon>
        <taxon>Nematoda</taxon>
        <taxon>Chromadorea</taxon>
        <taxon>Rhabditida</taxon>
        <taxon>Tylenchina</taxon>
        <taxon>Panagrolaimomorpha</taxon>
        <taxon>Strongyloidoidea</taxon>
        <taxon>Strongyloididae</taxon>
        <taxon>Strongyloides</taxon>
    </lineage>
</organism>